<dbReference type="Pfam" id="PF00431">
    <property type="entry name" value="CUB"/>
    <property type="match status" value="5"/>
</dbReference>
<dbReference type="EMBL" id="RCHS01004289">
    <property type="protein sequence ID" value="RMX36602.1"/>
    <property type="molecule type" value="Genomic_DNA"/>
</dbReference>
<evidence type="ECO:0000259" key="4">
    <source>
        <dbReference type="PROSITE" id="PS01180"/>
    </source>
</evidence>
<protein>
    <recommendedName>
        <fullName evidence="4">CUB domain-containing protein</fullName>
    </recommendedName>
</protein>
<comment type="caution">
    <text evidence="5">The sequence shown here is derived from an EMBL/GenBank/DDBJ whole genome shotgun (WGS) entry which is preliminary data.</text>
</comment>
<gene>
    <name evidence="5" type="ORF">pdam_00018780</name>
</gene>
<dbReference type="Gene3D" id="2.60.120.290">
    <property type="entry name" value="Spermadhesin, CUB domain"/>
    <property type="match status" value="5"/>
</dbReference>
<evidence type="ECO:0000256" key="2">
    <source>
        <dbReference type="ARBA" id="ARBA00023157"/>
    </source>
</evidence>
<dbReference type="PANTHER" id="PTHR24251">
    <property type="entry name" value="OVOCHYMASE-RELATED"/>
    <property type="match status" value="1"/>
</dbReference>
<dbReference type="PROSITE" id="PS01180">
    <property type="entry name" value="CUB"/>
    <property type="match status" value="4"/>
</dbReference>
<evidence type="ECO:0000313" key="6">
    <source>
        <dbReference type="Proteomes" id="UP000275408"/>
    </source>
</evidence>
<sequence length="848" mass="93600">MDCEYSVPISHGGPMGIYFDDFDLEFEFSCRYDFLKISNGHGITFGPYCDQRIGQTVVLFGDFALINFHSDYVIRKRGFLLRFNTDPFVPPSISVPAVVEIYPGSKVDISVTGTVPMNTSIVRNTSDLVFTSESVHFLFHPHEEGNYTCVATNDYGSDSRDFSIVYRGCGSLVNNSLMSPRYPQAAPRHIKCVYSVPIPLGKANEIYFQDFDVGHSWYVYGFGHVDIFVEQSFFGKYCGKRTGQKVTVGGVYTLIKFHSNGYGRGFFFRFNSVPAVQPNISVSAVVEIFPGSKVDISVTGTFPINTSIMKNASDLVLTSNSDLVHFYPDEEGNYTCVATNKYGFDSREFSVIFKGCGSLVNNSLISPGYPYPGFVQMKCVYSVPIPHEKAMEIYFEDFDVGYYWQCFYGSVTISNEQNFTFGKYCGRKIGKTVSVSGDYAIITFHFSGRGRGFILRFNTVPIVPPSISVPAVVEIFPDSKVDISVTGTRPISSSIIRNSSVLTSNSALIHFYPDEEGNYTCVATSKYGSDLREFSVIFKGCGSPVNSSLISPGYPNSGASRMKCVYSVPIPRGKAMEIYFEDFEVGYDFVAISNEQNFTFGEYCGHETGRRLVVTGDFAIISARFNSYGKGFIFRFNVIPTVPPNISVPAVVEIFPGSKVDISVTGTRPISSSIIRNSSVLTSNSALIRFYPDEEGNYTCVATSKYGSDSREFSVIFKECGLLLNNSLTSPGYPNPSPESINCVYTVSIPYDKAMEIYFEDFDVGYWRWSGLSIPAVVGTLPGFEVIFIPTGTPPIHTTIRKNATMLSIAAASGAAVKFHEEGNYTCVASSPHGSYSKVFSVMFRGGT</sequence>
<accession>A0A3M6T5G4</accession>
<reference evidence="5 6" key="1">
    <citation type="journal article" date="2018" name="Sci. Rep.">
        <title>Comparative analysis of the Pocillopora damicornis genome highlights role of immune system in coral evolution.</title>
        <authorList>
            <person name="Cunning R."/>
            <person name="Bay R.A."/>
            <person name="Gillette P."/>
            <person name="Baker A.C."/>
            <person name="Traylor-Knowles N."/>
        </authorList>
    </citation>
    <scope>NUCLEOTIDE SEQUENCE [LARGE SCALE GENOMIC DNA]</scope>
    <source>
        <strain evidence="5">RSMAS</strain>
        <tissue evidence="5">Whole animal</tissue>
    </source>
</reference>
<dbReference type="InterPro" id="IPR035914">
    <property type="entry name" value="Sperma_CUB_dom_sf"/>
</dbReference>
<dbReference type="OrthoDB" id="676979at2759"/>
<evidence type="ECO:0000256" key="1">
    <source>
        <dbReference type="ARBA" id="ARBA00022737"/>
    </source>
</evidence>
<dbReference type="SUPFAM" id="SSF49854">
    <property type="entry name" value="Spermadhesin, CUB domain"/>
    <property type="match status" value="5"/>
</dbReference>
<feature type="domain" description="CUB" evidence="4">
    <location>
        <begin position="1"/>
        <end position="86"/>
    </location>
</feature>
<keyword evidence="1" id="KW-0677">Repeat</keyword>
<feature type="domain" description="CUB" evidence="4">
    <location>
        <begin position="527"/>
        <end position="639"/>
    </location>
</feature>
<dbReference type="Proteomes" id="UP000275408">
    <property type="component" value="Unassembled WGS sequence"/>
</dbReference>
<evidence type="ECO:0000313" key="5">
    <source>
        <dbReference type="EMBL" id="RMX36602.1"/>
    </source>
</evidence>
<feature type="domain" description="CUB" evidence="4">
    <location>
        <begin position="336"/>
        <end position="460"/>
    </location>
</feature>
<dbReference type="CDD" id="cd00041">
    <property type="entry name" value="CUB"/>
    <property type="match status" value="4"/>
</dbReference>
<comment type="caution">
    <text evidence="3">Lacks conserved residue(s) required for the propagation of feature annotation.</text>
</comment>
<name>A0A3M6T5G4_POCDA</name>
<proteinExistence type="predicted"/>
<feature type="domain" description="CUB" evidence="4">
    <location>
        <begin position="149"/>
        <end position="273"/>
    </location>
</feature>
<dbReference type="SMART" id="SM00042">
    <property type="entry name" value="CUB"/>
    <property type="match status" value="4"/>
</dbReference>
<organism evidence="5 6">
    <name type="scientific">Pocillopora damicornis</name>
    <name type="common">Cauliflower coral</name>
    <name type="synonym">Millepora damicornis</name>
    <dbReference type="NCBI Taxonomy" id="46731"/>
    <lineage>
        <taxon>Eukaryota</taxon>
        <taxon>Metazoa</taxon>
        <taxon>Cnidaria</taxon>
        <taxon>Anthozoa</taxon>
        <taxon>Hexacorallia</taxon>
        <taxon>Scleractinia</taxon>
        <taxon>Astrocoeniina</taxon>
        <taxon>Pocilloporidae</taxon>
        <taxon>Pocillopora</taxon>
    </lineage>
</organism>
<dbReference type="PANTHER" id="PTHR24251:SF50">
    <property type="entry name" value="ATTRACTIN-LIKE 1A"/>
    <property type="match status" value="1"/>
</dbReference>
<feature type="non-terminal residue" evidence="5">
    <location>
        <position position="848"/>
    </location>
</feature>
<dbReference type="AlphaFoldDB" id="A0A3M6T5G4"/>
<keyword evidence="2" id="KW-1015">Disulfide bond</keyword>
<evidence type="ECO:0000256" key="3">
    <source>
        <dbReference type="PROSITE-ProRule" id="PRU00059"/>
    </source>
</evidence>
<keyword evidence="6" id="KW-1185">Reference proteome</keyword>
<dbReference type="InterPro" id="IPR000859">
    <property type="entry name" value="CUB_dom"/>
</dbReference>